<comment type="subcellular location">
    <subcellularLocation>
        <location evidence="1">Cytoplasmic vesicle membrane</location>
    </subcellularLocation>
    <subcellularLocation>
        <location evidence="2">Endomembrane system</location>
        <topology evidence="2">Peripheral membrane protein</topology>
    </subcellularLocation>
    <subcellularLocation>
        <location evidence="6">Synapse</location>
    </subcellularLocation>
</comment>
<evidence type="ECO:0000313" key="9">
    <source>
        <dbReference type="EMBL" id="KAK7499242.1"/>
    </source>
</evidence>
<feature type="compositionally biased region" description="Basic and acidic residues" evidence="7">
    <location>
        <begin position="1"/>
        <end position="14"/>
    </location>
</feature>
<dbReference type="Gene3D" id="1.10.472.80">
    <property type="entry name" value="Ypt/Rab-GAP domain of gyp1p, domain 3"/>
    <property type="match status" value="1"/>
</dbReference>
<dbReference type="AlphaFoldDB" id="A0ABD0LJR8"/>
<dbReference type="PANTHER" id="PTHR23354">
    <property type="entry name" value="NUCLEOLAR PROTEIN 7/ESTROGEN RECEPTOR COACTIVATOR-RELATED"/>
    <property type="match status" value="1"/>
</dbReference>
<evidence type="ECO:0000256" key="3">
    <source>
        <dbReference type="ARBA" id="ARBA00023018"/>
    </source>
</evidence>
<protein>
    <recommendedName>
        <fullName evidence="8">TLDc domain-containing protein</fullName>
    </recommendedName>
</protein>
<dbReference type="InterPro" id="IPR000195">
    <property type="entry name" value="Rab-GAP-TBC_dom"/>
</dbReference>
<evidence type="ECO:0000256" key="5">
    <source>
        <dbReference type="ARBA" id="ARBA00023329"/>
    </source>
</evidence>
<accession>A0ABD0LJR8</accession>
<feature type="domain" description="TLDc" evidence="8">
    <location>
        <begin position="618"/>
        <end position="792"/>
    </location>
</feature>
<dbReference type="Pfam" id="PF00566">
    <property type="entry name" value="RabGAP-TBC"/>
    <property type="match status" value="1"/>
</dbReference>
<evidence type="ECO:0000313" key="10">
    <source>
        <dbReference type="Proteomes" id="UP001519460"/>
    </source>
</evidence>
<evidence type="ECO:0000256" key="6">
    <source>
        <dbReference type="ARBA" id="ARBA00034103"/>
    </source>
</evidence>
<feature type="compositionally biased region" description="Basic and acidic residues" evidence="7">
    <location>
        <begin position="150"/>
        <end position="164"/>
    </location>
</feature>
<dbReference type="GO" id="GO:0012505">
    <property type="term" value="C:endomembrane system"/>
    <property type="evidence" value="ECO:0007669"/>
    <property type="project" value="UniProtKB-SubCell"/>
</dbReference>
<reference evidence="9 10" key="1">
    <citation type="journal article" date="2023" name="Sci. Data">
        <title>Genome assembly of the Korean intertidal mud-creeper Batillaria attramentaria.</title>
        <authorList>
            <person name="Patra A.K."/>
            <person name="Ho P.T."/>
            <person name="Jun S."/>
            <person name="Lee S.J."/>
            <person name="Kim Y."/>
            <person name="Won Y.J."/>
        </authorList>
    </citation>
    <scope>NUCLEOTIDE SEQUENCE [LARGE SCALE GENOMIC DNA]</scope>
    <source>
        <strain evidence="9">Wonlab-2016</strain>
    </source>
</reference>
<dbReference type="GO" id="GO:0030659">
    <property type="term" value="C:cytoplasmic vesicle membrane"/>
    <property type="evidence" value="ECO:0007669"/>
    <property type="project" value="UniProtKB-SubCell"/>
</dbReference>
<sequence>MHSMEHESPTHMAEEGLSASTSVSNKGRADGTGQSQHEEAQILQGNEVVLGGPVTRAHSDSAEGPVVLTDGQCLQGETNVDEATVDSRGVPSASDHSSVTTAQTESLEIHLVQSPHQDGNAMDSIRPASTVELCISSCLDTDGQSSVPHFKTDSDRHSAEDGKRVSSLGLGDGHSASQAASNDGDNHMVDSIGVWKEDTAVKGCSFASDTRPVNLEEGDQNTGDTKASTENVPVKVGVQGQNVSNQISGPFTRLVDFGQLSAAGLTDAVSLGQGGESADNLQHDFKSLLNSDTHTNRLKKFLRSATLDASCSVRQCAWKLLCGHLHKLQGAGVYLEVESEMFGDFTDEDEIPLPTWLQPQQRHQQQQALVDQFSQHFLTREGIITAHKVVTVICHLSPDITFCPALLPVVYLFLHYMDVGDCFSCVSALLSSKIPVYLTQTKVAAEASKRVLQDLTKKHAKSAFVHLVRGCTSVEAVFDDWLLWIYCDLPFQYLVQLTDSYLLEGMKVLYRVGLAILMLFTKYSGSQRTSHIDMNMGSSIRAFCQSMPVSPAKLFKVAFGVRGLSRRRILKLQMKHERQVNSVPQQAGVPHVASTSSMGDVSSRIQTRTLGFQKTQSTFLTTDMLHTIWDWLPVRYAGLTKPVLLFTSAEHGTSLRTLYSHIEDQPYTVIVIQTTTGEVFGAFCAGAWNERRTCSRNVSYFGTGETFLFTLVPERCKYDWVGILDPHVPHTANMFLAGDDRCLIIGGGKGEAISLDETFEHCRTEACDTFQNPPLCPQQDFTCNTVEVFGLQ</sequence>
<evidence type="ECO:0000256" key="2">
    <source>
        <dbReference type="ARBA" id="ARBA00004184"/>
    </source>
</evidence>
<name>A0ABD0LJR8_9CAEN</name>
<dbReference type="EMBL" id="JACVVK020000045">
    <property type="protein sequence ID" value="KAK7499242.1"/>
    <property type="molecule type" value="Genomic_DNA"/>
</dbReference>
<dbReference type="PROSITE" id="PS51886">
    <property type="entry name" value="TLDC"/>
    <property type="match status" value="1"/>
</dbReference>
<keyword evidence="5" id="KW-0968">Cytoplasmic vesicle</keyword>
<keyword evidence="4" id="KW-0472">Membrane</keyword>
<keyword evidence="3" id="KW-0770">Synapse</keyword>
<keyword evidence="10" id="KW-1185">Reference proteome</keyword>
<comment type="caution">
    <text evidence="9">The sequence shown here is derived from an EMBL/GenBank/DDBJ whole genome shotgun (WGS) entry which is preliminary data.</text>
</comment>
<feature type="region of interest" description="Disordered" evidence="7">
    <location>
        <begin position="144"/>
        <end position="186"/>
    </location>
</feature>
<feature type="region of interest" description="Disordered" evidence="7">
    <location>
        <begin position="1"/>
        <end position="39"/>
    </location>
</feature>
<dbReference type="PANTHER" id="PTHR23354:SF122">
    <property type="entry name" value="GTPASE-ACTIVATING PROTEIN SKYWALKER"/>
    <property type="match status" value="1"/>
</dbReference>
<proteinExistence type="predicted"/>
<dbReference type="SMART" id="SM00584">
    <property type="entry name" value="TLDc"/>
    <property type="match status" value="1"/>
</dbReference>
<dbReference type="InterPro" id="IPR006571">
    <property type="entry name" value="TLDc_dom"/>
</dbReference>
<dbReference type="SUPFAM" id="SSF47923">
    <property type="entry name" value="Ypt/Rab-GAP domain of gyp1p"/>
    <property type="match status" value="1"/>
</dbReference>
<dbReference type="Pfam" id="PF07534">
    <property type="entry name" value="TLD"/>
    <property type="match status" value="1"/>
</dbReference>
<dbReference type="GO" id="GO:0045202">
    <property type="term" value="C:synapse"/>
    <property type="evidence" value="ECO:0007669"/>
    <property type="project" value="UniProtKB-SubCell"/>
</dbReference>
<evidence type="ECO:0000259" key="8">
    <source>
        <dbReference type="PROSITE" id="PS51886"/>
    </source>
</evidence>
<dbReference type="SMART" id="SM00164">
    <property type="entry name" value="TBC"/>
    <property type="match status" value="1"/>
</dbReference>
<dbReference type="InterPro" id="IPR035969">
    <property type="entry name" value="Rab-GAP_TBC_sf"/>
</dbReference>
<evidence type="ECO:0000256" key="4">
    <source>
        <dbReference type="ARBA" id="ARBA00023136"/>
    </source>
</evidence>
<dbReference type="Proteomes" id="UP001519460">
    <property type="component" value="Unassembled WGS sequence"/>
</dbReference>
<organism evidence="9 10">
    <name type="scientific">Batillaria attramentaria</name>
    <dbReference type="NCBI Taxonomy" id="370345"/>
    <lineage>
        <taxon>Eukaryota</taxon>
        <taxon>Metazoa</taxon>
        <taxon>Spiralia</taxon>
        <taxon>Lophotrochozoa</taxon>
        <taxon>Mollusca</taxon>
        <taxon>Gastropoda</taxon>
        <taxon>Caenogastropoda</taxon>
        <taxon>Sorbeoconcha</taxon>
        <taxon>Cerithioidea</taxon>
        <taxon>Batillariidae</taxon>
        <taxon>Batillaria</taxon>
    </lineage>
</organism>
<evidence type="ECO:0000256" key="7">
    <source>
        <dbReference type="SAM" id="MobiDB-lite"/>
    </source>
</evidence>
<evidence type="ECO:0000256" key="1">
    <source>
        <dbReference type="ARBA" id="ARBA00004156"/>
    </source>
</evidence>
<gene>
    <name evidence="9" type="ORF">BaRGS_00009502</name>
</gene>